<dbReference type="Gene3D" id="3.40.50.10890">
    <property type="match status" value="1"/>
</dbReference>
<dbReference type="InterPro" id="IPR001279">
    <property type="entry name" value="Metallo-B-lactamas"/>
</dbReference>
<feature type="domain" description="Metallo-beta-lactamase" evidence="2">
    <location>
        <begin position="13"/>
        <end position="223"/>
    </location>
</feature>
<evidence type="ECO:0000256" key="1">
    <source>
        <dbReference type="ARBA" id="ARBA00022801"/>
    </source>
</evidence>
<evidence type="ECO:0000259" key="3">
    <source>
        <dbReference type="SMART" id="SM01027"/>
    </source>
</evidence>
<dbReference type="Pfam" id="PF07521">
    <property type="entry name" value="RMMBL"/>
    <property type="match status" value="1"/>
</dbReference>
<dbReference type="PANTHER" id="PTHR11203">
    <property type="entry name" value="CLEAVAGE AND POLYADENYLATION SPECIFICITY FACTOR FAMILY MEMBER"/>
    <property type="match status" value="1"/>
</dbReference>
<dbReference type="AlphaFoldDB" id="A0A1F5I372"/>
<dbReference type="InterPro" id="IPR036866">
    <property type="entry name" value="RibonucZ/Hydroxyglut_hydro"/>
</dbReference>
<dbReference type="EMBL" id="MFBS01000006">
    <property type="protein sequence ID" value="OGE10834.1"/>
    <property type="molecule type" value="Genomic_DNA"/>
</dbReference>
<evidence type="ECO:0000259" key="2">
    <source>
        <dbReference type="SMART" id="SM00849"/>
    </source>
</evidence>
<comment type="caution">
    <text evidence="4">The sequence shown here is derived from an EMBL/GenBank/DDBJ whole genome shotgun (WGS) entry which is preliminary data.</text>
</comment>
<dbReference type="Pfam" id="PF10996">
    <property type="entry name" value="Beta-Casp"/>
    <property type="match status" value="1"/>
</dbReference>
<dbReference type="STRING" id="1797729.A3A60_02535"/>
<dbReference type="SMART" id="SM00849">
    <property type="entry name" value="Lactamase_B"/>
    <property type="match status" value="1"/>
</dbReference>
<dbReference type="PANTHER" id="PTHR11203:SF37">
    <property type="entry name" value="INTEGRATOR COMPLEX SUBUNIT 11"/>
    <property type="match status" value="1"/>
</dbReference>
<proteinExistence type="predicted"/>
<feature type="domain" description="Beta-Casp" evidence="3">
    <location>
        <begin position="239"/>
        <end position="362"/>
    </location>
</feature>
<evidence type="ECO:0000313" key="5">
    <source>
        <dbReference type="Proteomes" id="UP000179227"/>
    </source>
</evidence>
<dbReference type="GO" id="GO:0016787">
    <property type="term" value="F:hydrolase activity"/>
    <property type="evidence" value="ECO:0007669"/>
    <property type="project" value="UniProtKB-KW"/>
</dbReference>
<accession>A0A1F5I372</accession>
<dbReference type="InterPro" id="IPR011108">
    <property type="entry name" value="RMMBL"/>
</dbReference>
<dbReference type="Proteomes" id="UP000179227">
    <property type="component" value="Unassembled WGS sequence"/>
</dbReference>
<dbReference type="InterPro" id="IPR050698">
    <property type="entry name" value="MBL"/>
</dbReference>
<dbReference type="SMART" id="SM01027">
    <property type="entry name" value="Beta-Casp"/>
    <property type="match status" value="1"/>
</dbReference>
<dbReference type="Pfam" id="PF16661">
    <property type="entry name" value="Lactamase_B_6"/>
    <property type="match status" value="1"/>
</dbReference>
<dbReference type="Gene3D" id="3.60.15.10">
    <property type="entry name" value="Ribonuclease Z/Hydroxyacylglutathione hydrolase-like"/>
    <property type="match status" value="1"/>
</dbReference>
<evidence type="ECO:0008006" key="6">
    <source>
        <dbReference type="Google" id="ProtNLM"/>
    </source>
</evidence>
<evidence type="ECO:0000313" key="4">
    <source>
        <dbReference type="EMBL" id="OGE10834.1"/>
    </source>
</evidence>
<dbReference type="SUPFAM" id="SSF56281">
    <property type="entry name" value="Metallo-hydrolase/oxidoreductase"/>
    <property type="match status" value="1"/>
</dbReference>
<keyword evidence="1" id="KW-0378">Hydrolase</keyword>
<protein>
    <recommendedName>
        <fullName evidence="6">MBL fold hydrolase</fullName>
    </recommendedName>
</protein>
<organism evidence="4 5">
    <name type="scientific">Candidatus Curtissbacteria bacterium RIFCSPLOWO2_01_FULL_42_26</name>
    <dbReference type="NCBI Taxonomy" id="1797729"/>
    <lineage>
        <taxon>Bacteria</taxon>
        <taxon>Candidatus Curtissiibacteriota</taxon>
    </lineage>
</organism>
<sequence length="446" mass="49608">MRLTLLGACREVSGSSFLIETEGKKILLDCGFFQGIEYAEERNYAPFSFNPKSIDFVIIGHAHLDHTGRLPKLVRDGFAGRIYATAPTKELSQLVLEDNFKLMSEEAERDNHVPLYSQDHVEKVMSLFESVEYDKVLEISSGIKLTLKNAGHILGSAITLIDSEDRRLVYTSDLGNEPSILLNTPATVNFADVVICESTYGGRVHEDISKRVQKLSQIISTTINNNSVLMIPSFAIERTQELLHDIDQFCTINGCTRPEFFLDSPLASKATVVFNKYPNFLNKKMQDTARGDFLGLMRIKITASVEESKGINEFPAPKIIIAGAGMMNGGRILHHMMRYLPDSNNTLLVIGYQAKGTLGRRIIDGAKEIRIFGKNVPVCADVVKIGSYSAHADMPQLINWLAQIKELKKAFIVHGETEQSLALAKNIDEKLKIDAVVPQIGESYEL</sequence>
<reference evidence="4 5" key="1">
    <citation type="journal article" date="2016" name="Nat. Commun.">
        <title>Thousands of microbial genomes shed light on interconnected biogeochemical processes in an aquifer system.</title>
        <authorList>
            <person name="Anantharaman K."/>
            <person name="Brown C.T."/>
            <person name="Hug L.A."/>
            <person name="Sharon I."/>
            <person name="Castelle C.J."/>
            <person name="Probst A.J."/>
            <person name="Thomas B.C."/>
            <person name="Singh A."/>
            <person name="Wilkins M.J."/>
            <person name="Karaoz U."/>
            <person name="Brodie E.L."/>
            <person name="Williams K.H."/>
            <person name="Hubbard S.S."/>
            <person name="Banfield J.F."/>
        </authorList>
    </citation>
    <scope>NUCLEOTIDE SEQUENCE [LARGE SCALE GENOMIC DNA]</scope>
</reference>
<dbReference type="CDD" id="cd16295">
    <property type="entry name" value="TTHA0252-CPSF-like_MBL-fold"/>
    <property type="match status" value="1"/>
</dbReference>
<gene>
    <name evidence="4" type="ORF">A3A60_02535</name>
</gene>
<dbReference type="GO" id="GO:0004521">
    <property type="term" value="F:RNA endonuclease activity"/>
    <property type="evidence" value="ECO:0007669"/>
    <property type="project" value="TreeGrafter"/>
</dbReference>
<dbReference type="InterPro" id="IPR022712">
    <property type="entry name" value="Beta_Casp"/>
</dbReference>
<name>A0A1F5I372_9BACT</name>